<evidence type="ECO:0000256" key="4">
    <source>
        <dbReference type="ARBA" id="ARBA00023163"/>
    </source>
</evidence>
<dbReference type="InterPro" id="IPR036388">
    <property type="entry name" value="WH-like_DNA-bd_sf"/>
</dbReference>
<dbReference type="InterPro" id="IPR007627">
    <property type="entry name" value="RNA_pol_sigma70_r2"/>
</dbReference>
<dbReference type="KEGG" id="vil:CFK37_18950"/>
<dbReference type="GO" id="GO:0003677">
    <property type="term" value="F:DNA binding"/>
    <property type="evidence" value="ECO:0007669"/>
    <property type="project" value="InterPro"/>
</dbReference>
<keyword evidence="4" id="KW-0804">Transcription</keyword>
<dbReference type="Proteomes" id="UP000198312">
    <property type="component" value="Chromosome"/>
</dbReference>
<dbReference type="SUPFAM" id="SSF88659">
    <property type="entry name" value="Sigma3 and sigma4 domains of RNA polymerase sigma factors"/>
    <property type="match status" value="1"/>
</dbReference>
<dbReference type="InterPro" id="IPR013324">
    <property type="entry name" value="RNA_pol_sigma_r3/r4-like"/>
</dbReference>
<evidence type="ECO:0000256" key="1">
    <source>
        <dbReference type="ARBA" id="ARBA00010641"/>
    </source>
</evidence>
<dbReference type="GO" id="GO:0006352">
    <property type="term" value="P:DNA-templated transcription initiation"/>
    <property type="evidence" value="ECO:0007669"/>
    <property type="project" value="InterPro"/>
</dbReference>
<keyword evidence="2" id="KW-0805">Transcription regulation</keyword>
<dbReference type="NCBIfam" id="TIGR02937">
    <property type="entry name" value="sigma70-ECF"/>
    <property type="match status" value="1"/>
</dbReference>
<dbReference type="Pfam" id="PF08281">
    <property type="entry name" value="Sigma70_r4_2"/>
    <property type="match status" value="1"/>
</dbReference>
<sequence>MKVREIIELVYKAQNGNDEAFLTLFQEYEKDIYKMAYLYVKNKHDALDIVQETAYRSFKKINTLKNPKVFKAWLIKIAVSCATDMLRKKKKVTFLNPEYTDFTGASDEDIPLELSLQDLLESLNEKEKNIVFLKYYYGYTFSEISEMEGSPSGSIKSALYRALAKLRKRVRRVDMYE</sequence>
<protein>
    <submittedName>
        <fullName evidence="7">RNA polymerase</fullName>
    </submittedName>
</protein>
<dbReference type="GO" id="GO:0016987">
    <property type="term" value="F:sigma factor activity"/>
    <property type="evidence" value="ECO:0007669"/>
    <property type="project" value="UniProtKB-KW"/>
</dbReference>
<feature type="domain" description="RNA polymerase sigma-70 region 2" evidence="5">
    <location>
        <begin position="24"/>
        <end position="91"/>
    </location>
</feature>
<organism evidence="7 8">
    <name type="scientific">Virgibacillus phasianinus</name>
    <dbReference type="NCBI Taxonomy" id="2017483"/>
    <lineage>
        <taxon>Bacteria</taxon>
        <taxon>Bacillati</taxon>
        <taxon>Bacillota</taxon>
        <taxon>Bacilli</taxon>
        <taxon>Bacillales</taxon>
        <taxon>Bacillaceae</taxon>
        <taxon>Virgibacillus</taxon>
    </lineage>
</organism>
<dbReference type="Gene3D" id="1.10.10.10">
    <property type="entry name" value="Winged helix-like DNA-binding domain superfamily/Winged helix DNA-binding domain"/>
    <property type="match status" value="1"/>
</dbReference>
<dbReference type="PANTHER" id="PTHR43133">
    <property type="entry name" value="RNA POLYMERASE ECF-TYPE SIGMA FACTO"/>
    <property type="match status" value="1"/>
</dbReference>
<dbReference type="OrthoDB" id="9782703at2"/>
<accession>A0A220U701</accession>
<dbReference type="InterPro" id="IPR013325">
    <property type="entry name" value="RNA_pol_sigma_r2"/>
</dbReference>
<keyword evidence="3" id="KW-0731">Sigma factor</keyword>
<gene>
    <name evidence="7" type="ORF">CFK37_18950</name>
</gene>
<proteinExistence type="inferred from homology"/>
<dbReference type="InterPro" id="IPR013249">
    <property type="entry name" value="RNA_pol_sigma70_r4_t2"/>
</dbReference>
<dbReference type="SUPFAM" id="SSF88946">
    <property type="entry name" value="Sigma2 domain of RNA polymerase sigma factors"/>
    <property type="match status" value="1"/>
</dbReference>
<dbReference type="Pfam" id="PF04542">
    <property type="entry name" value="Sigma70_r2"/>
    <property type="match status" value="1"/>
</dbReference>
<keyword evidence="8" id="KW-1185">Reference proteome</keyword>
<feature type="domain" description="RNA polymerase sigma factor 70 region 4 type 2" evidence="6">
    <location>
        <begin position="115"/>
        <end position="166"/>
    </location>
</feature>
<dbReference type="CDD" id="cd06171">
    <property type="entry name" value="Sigma70_r4"/>
    <property type="match status" value="1"/>
</dbReference>
<dbReference type="PANTHER" id="PTHR43133:SF60">
    <property type="entry name" value="RNA POLYMERASE SIGMA FACTOR SIGV"/>
    <property type="match status" value="1"/>
</dbReference>
<dbReference type="Gene3D" id="1.10.1740.10">
    <property type="match status" value="1"/>
</dbReference>
<dbReference type="AlphaFoldDB" id="A0A220U701"/>
<comment type="similarity">
    <text evidence="1">Belongs to the sigma-70 factor family. ECF subfamily.</text>
</comment>
<evidence type="ECO:0000256" key="3">
    <source>
        <dbReference type="ARBA" id="ARBA00023082"/>
    </source>
</evidence>
<reference evidence="7 8" key="1">
    <citation type="submission" date="2017-07" db="EMBL/GenBank/DDBJ databases">
        <title>Virgibacillus sp. LM2416.</title>
        <authorList>
            <person name="Tak E.J."/>
            <person name="Bae J.-W."/>
        </authorList>
    </citation>
    <scope>NUCLEOTIDE SEQUENCE [LARGE SCALE GENOMIC DNA]</scope>
    <source>
        <strain evidence="7 8">LM2416</strain>
    </source>
</reference>
<dbReference type="InterPro" id="IPR014284">
    <property type="entry name" value="RNA_pol_sigma-70_dom"/>
</dbReference>
<evidence type="ECO:0000256" key="2">
    <source>
        <dbReference type="ARBA" id="ARBA00023015"/>
    </source>
</evidence>
<evidence type="ECO:0000259" key="5">
    <source>
        <dbReference type="Pfam" id="PF04542"/>
    </source>
</evidence>
<dbReference type="EMBL" id="CP022315">
    <property type="protein sequence ID" value="ASK64084.1"/>
    <property type="molecule type" value="Genomic_DNA"/>
</dbReference>
<dbReference type="InterPro" id="IPR039425">
    <property type="entry name" value="RNA_pol_sigma-70-like"/>
</dbReference>
<evidence type="ECO:0000313" key="7">
    <source>
        <dbReference type="EMBL" id="ASK64084.1"/>
    </source>
</evidence>
<name>A0A220U701_9BACI</name>
<evidence type="ECO:0000259" key="6">
    <source>
        <dbReference type="Pfam" id="PF08281"/>
    </source>
</evidence>
<evidence type="ECO:0000313" key="8">
    <source>
        <dbReference type="Proteomes" id="UP000198312"/>
    </source>
</evidence>